<dbReference type="OrthoDB" id="1495879at2"/>
<dbReference type="AlphaFoldDB" id="B0VGD4"/>
<reference evidence="1 2" key="1">
    <citation type="journal article" date="2008" name="J. Bacteriol.">
        <title>'Candidatus Cloacamonas acidaminovorans': genome sequence reconstruction provides a first glimpse of a new bacterial division.</title>
        <authorList>
            <person name="Pelletier E."/>
            <person name="Kreimeyer A."/>
            <person name="Bocs S."/>
            <person name="Rouy Z."/>
            <person name="Gyapay G."/>
            <person name="Chouari R."/>
            <person name="Riviere D."/>
            <person name="Ganesan A."/>
            <person name="Daegelen P."/>
            <person name="Sghir A."/>
            <person name="Cohen G.N."/>
            <person name="Medigue C."/>
            <person name="Weissenbach J."/>
            <person name="Le Paslier D."/>
        </authorList>
    </citation>
    <scope>NUCLEOTIDE SEQUENCE [LARGE SCALE GENOMIC DNA]</scope>
    <source>
        <strain evidence="2">Evry</strain>
    </source>
</reference>
<evidence type="ECO:0000313" key="1">
    <source>
        <dbReference type="EMBL" id="CAO80371.1"/>
    </source>
</evidence>
<dbReference type="KEGG" id="caci:CLOAM0472"/>
<gene>
    <name evidence="1" type="ordered locus">CLOAM0472</name>
</gene>
<dbReference type="STRING" id="459349.CLOAM0472"/>
<dbReference type="EMBL" id="CU466930">
    <property type="protein sequence ID" value="CAO80371.1"/>
    <property type="molecule type" value="Genomic_DNA"/>
</dbReference>
<keyword evidence="2" id="KW-1185">Reference proteome</keyword>
<dbReference type="RefSeq" id="WP_015424232.1">
    <property type="nucleotide sequence ID" value="NC_020449.1"/>
</dbReference>
<evidence type="ECO:0000313" key="2">
    <source>
        <dbReference type="Proteomes" id="UP000002019"/>
    </source>
</evidence>
<accession>B0VGD4</accession>
<name>B0VGD4_CLOAI</name>
<sequence>MDLSITLKVDISESEKDLLIKYLNIHDEKFNESLSKLAIPAIKEYIIMFTGNPMFSKADEIKQLRLFLIICHVFEEGLPTVQQISSMFHITDKASNTLLKNVLSKYSKDLEIRLSQYIRKILESSNKRDDKMIMICTSPEIMDRMNQKLSIEAPTLKKVSRVKRSVGEIECSIDTYIKLKELFTD</sequence>
<dbReference type="HOGENOM" id="CLU_1458868_0_0_0"/>
<proteinExistence type="predicted"/>
<protein>
    <submittedName>
        <fullName evidence="1">Uncharacterized protein</fullName>
    </submittedName>
</protein>
<dbReference type="Proteomes" id="UP000002019">
    <property type="component" value="Chromosome"/>
</dbReference>
<organism evidence="1 2">
    <name type="scientific">Cloacimonas acidaminovorans (strain Evry)</name>
    <dbReference type="NCBI Taxonomy" id="459349"/>
    <lineage>
        <taxon>Bacteria</taxon>
        <taxon>Pseudomonadati</taxon>
        <taxon>Candidatus Cloacimonadota</taxon>
        <taxon>Candidatus Cloacimonadia</taxon>
        <taxon>Candidatus Cloacimonadales</taxon>
        <taxon>Candidatus Cloacimonadaceae</taxon>
        <taxon>Candidatus Cloacimonas</taxon>
    </lineage>
</organism>
<dbReference type="eggNOG" id="ENOG5032N8M">
    <property type="taxonomic scope" value="Bacteria"/>
</dbReference>